<dbReference type="InterPro" id="IPR020846">
    <property type="entry name" value="MFS_dom"/>
</dbReference>
<feature type="transmembrane region" description="Helical" evidence="5">
    <location>
        <begin position="327"/>
        <end position="346"/>
    </location>
</feature>
<evidence type="ECO:0000256" key="3">
    <source>
        <dbReference type="ARBA" id="ARBA00022989"/>
    </source>
</evidence>
<reference evidence="7 8" key="1">
    <citation type="submission" date="2020-08" db="EMBL/GenBank/DDBJ databases">
        <title>Sequencing the genomes of 1000 actinobacteria strains.</title>
        <authorList>
            <person name="Klenk H.-P."/>
        </authorList>
    </citation>
    <scope>NUCLEOTIDE SEQUENCE [LARGE SCALE GENOMIC DNA]</scope>
    <source>
        <strain evidence="7 8">DSM 43851</strain>
    </source>
</reference>
<evidence type="ECO:0000313" key="8">
    <source>
        <dbReference type="Proteomes" id="UP000585638"/>
    </source>
</evidence>
<feature type="transmembrane region" description="Helical" evidence="5">
    <location>
        <begin position="208"/>
        <end position="225"/>
    </location>
</feature>
<dbReference type="AlphaFoldDB" id="A0A7W9KC57"/>
<dbReference type="PANTHER" id="PTHR23501">
    <property type="entry name" value="MAJOR FACILITATOR SUPERFAMILY"/>
    <property type="match status" value="1"/>
</dbReference>
<feature type="transmembrane region" description="Helical" evidence="5">
    <location>
        <begin position="358"/>
        <end position="378"/>
    </location>
</feature>
<dbReference type="RefSeq" id="WP_312889937.1">
    <property type="nucleotide sequence ID" value="NZ_BAAAWY010000008.1"/>
</dbReference>
<dbReference type="GO" id="GO:0022857">
    <property type="term" value="F:transmembrane transporter activity"/>
    <property type="evidence" value="ECO:0007669"/>
    <property type="project" value="InterPro"/>
</dbReference>
<keyword evidence="8" id="KW-1185">Reference proteome</keyword>
<feature type="transmembrane region" description="Helical" evidence="5">
    <location>
        <begin position="21"/>
        <end position="39"/>
    </location>
</feature>
<feature type="transmembrane region" description="Helical" evidence="5">
    <location>
        <begin position="271"/>
        <end position="290"/>
    </location>
</feature>
<dbReference type="Proteomes" id="UP000585638">
    <property type="component" value="Unassembled WGS sequence"/>
</dbReference>
<feature type="transmembrane region" description="Helical" evidence="5">
    <location>
        <begin position="421"/>
        <end position="439"/>
    </location>
</feature>
<keyword evidence="2 5" id="KW-0812">Transmembrane</keyword>
<feature type="transmembrane region" description="Helical" evidence="5">
    <location>
        <begin position="82"/>
        <end position="100"/>
    </location>
</feature>
<evidence type="ECO:0000256" key="4">
    <source>
        <dbReference type="ARBA" id="ARBA00023136"/>
    </source>
</evidence>
<evidence type="ECO:0000256" key="5">
    <source>
        <dbReference type="SAM" id="Phobius"/>
    </source>
</evidence>
<gene>
    <name evidence="7" type="ORF">BJ998_001012</name>
</gene>
<dbReference type="SUPFAM" id="SSF103473">
    <property type="entry name" value="MFS general substrate transporter"/>
    <property type="match status" value="1"/>
</dbReference>
<keyword evidence="4 5" id="KW-0472">Membrane</keyword>
<dbReference type="GO" id="GO:0005886">
    <property type="term" value="C:plasma membrane"/>
    <property type="evidence" value="ECO:0007669"/>
    <property type="project" value="UniProtKB-SubCell"/>
</dbReference>
<accession>A0A7W9KC57</accession>
<feature type="transmembrane region" description="Helical" evidence="5">
    <location>
        <begin position="398"/>
        <end position="415"/>
    </location>
</feature>
<feature type="transmembrane region" description="Helical" evidence="5">
    <location>
        <begin position="168"/>
        <end position="188"/>
    </location>
</feature>
<comment type="subcellular location">
    <subcellularLocation>
        <location evidence="1">Cell membrane</location>
        <topology evidence="1">Multi-pass membrane protein</topology>
    </subcellularLocation>
</comment>
<evidence type="ECO:0000256" key="2">
    <source>
        <dbReference type="ARBA" id="ARBA00022692"/>
    </source>
</evidence>
<name>A0A7W9KC57_9PSEU</name>
<dbReference type="PRINTS" id="PR01036">
    <property type="entry name" value="TCRTETB"/>
</dbReference>
<dbReference type="InterPro" id="IPR036259">
    <property type="entry name" value="MFS_trans_sf"/>
</dbReference>
<keyword evidence="3 5" id="KW-1133">Transmembrane helix</keyword>
<protein>
    <submittedName>
        <fullName evidence="7">MFS family permease</fullName>
    </submittedName>
</protein>
<dbReference type="Gene3D" id="1.20.1250.20">
    <property type="entry name" value="MFS general substrate transporter like domains"/>
    <property type="match status" value="1"/>
</dbReference>
<dbReference type="PANTHER" id="PTHR23501:SF154">
    <property type="entry name" value="MULTIDRUG-EFFLUX TRANSPORTER RV1634-RELATED"/>
    <property type="match status" value="1"/>
</dbReference>
<feature type="transmembrane region" description="Helical" evidence="5">
    <location>
        <begin position="112"/>
        <end position="132"/>
    </location>
</feature>
<feature type="transmembrane region" description="Helical" evidence="5">
    <location>
        <begin position="231"/>
        <end position="251"/>
    </location>
</feature>
<evidence type="ECO:0000259" key="6">
    <source>
        <dbReference type="PROSITE" id="PS50850"/>
    </source>
</evidence>
<dbReference type="Pfam" id="PF07690">
    <property type="entry name" value="MFS_1"/>
    <property type="match status" value="1"/>
</dbReference>
<evidence type="ECO:0000313" key="7">
    <source>
        <dbReference type="EMBL" id="MBB5889816.1"/>
    </source>
</evidence>
<feature type="transmembrane region" description="Helical" evidence="5">
    <location>
        <begin position="139"/>
        <end position="162"/>
    </location>
</feature>
<feature type="transmembrane region" description="Helical" evidence="5">
    <location>
        <begin position="296"/>
        <end position="315"/>
    </location>
</feature>
<dbReference type="EMBL" id="JACHIR010000001">
    <property type="protein sequence ID" value="MBB5889816.1"/>
    <property type="molecule type" value="Genomic_DNA"/>
</dbReference>
<dbReference type="PROSITE" id="PS50850">
    <property type="entry name" value="MFS"/>
    <property type="match status" value="1"/>
</dbReference>
<dbReference type="InterPro" id="IPR011701">
    <property type="entry name" value="MFS"/>
</dbReference>
<feature type="domain" description="Major facilitator superfamily (MFS) profile" evidence="6">
    <location>
        <begin position="17"/>
        <end position="443"/>
    </location>
</feature>
<evidence type="ECO:0000256" key="1">
    <source>
        <dbReference type="ARBA" id="ARBA00004651"/>
    </source>
</evidence>
<sequence>MTVATGSALWAPDRRAATTGLLMLVTLAAFESMGVTTALPTLVHDLRGESLYSWPFTMFLATQVVGNVLGGRVCDRRGPAPMLIVGPLLFALGLLVAGTAGDMTQLLVGRALQGLGGGAEVVAVYVAIARVYPERDRPVVIGAMSAAWVVPSLVGPTIAGLVTQYLNWHWIFLGLVPFVLTGWALVVLVARRLPAFEPTDGQRRRGQVVAAVAAAVGLAVLGWAGDHPDAVGIAVVAAGLALLAPAVLVLLPKGTVTARVGLPSAVLARSLMSGAFMGSEAFLPLVLQQVHGYPPALAGVPLTTAAVGWAIGSWLQARRPGVSEALLMRWGFLGITSGVALVTLVAPAWGPAWLAGPAWAVSGIGMGLATSSVSVLVLRLSPETERGFNTAALQMSDLFGQSVLIGLGGVLVALLGPTAGWTPLNAVLVVSTLLGGLVLSRRAAG</sequence>
<organism evidence="7 8">
    <name type="scientific">Kutzneria kofuensis</name>
    <dbReference type="NCBI Taxonomy" id="103725"/>
    <lineage>
        <taxon>Bacteria</taxon>
        <taxon>Bacillati</taxon>
        <taxon>Actinomycetota</taxon>
        <taxon>Actinomycetes</taxon>
        <taxon>Pseudonocardiales</taxon>
        <taxon>Pseudonocardiaceae</taxon>
        <taxon>Kutzneria</taxon>
    </lineage>
</organism>
<feature type="transmembrane region" description="Helical" evidence="5">
    <location>
        <begin position="51"/>
        <end position="70"/>
    </location>
</feature>
<comment type="caution">
    <text evidence="7">The sequence shown here is derived from an EMBL/GenBank/DDBJ whole genome shotgun (WGS) entry which is preliminary data.</text>
</comment>
<proteinExistence type="predicted"/>